<sequence>MVLAVLIVAFALTAQSYDLMVYLIPHVLPSWDNNRSILWSNWDLMVRTIDLVMAGQTVHYAVPEFYMDMEFDETKTFGERMNSNNLVFLSTSSDISVLETTIVKYLSNEEGRGGRGLGLLFQKTASGECLGNASNDTITSLNKLNEKFQNYKNYIGMDVMDSSVFETYDARNDNWALFPPLRAIHFNYFNSLSDQKVDSAIQLAKKFNTSVSIDISDMSTEFFATCTVFLEIIQKIQNQGLQFKLLINRSMWLQESGSFYGFISSAKQCLDRILF</sequence>
<protein>
    <submittedName>
        <fullName evidence="2">Uncharacterized protein</fullName>
    </submittedName>
</protein>
<organism evidence="2 3">
    <name type="scientific">Entamoeba invadens IP1</name>
    <dbReference type="NCBI Taxonomy" id="370355"/>
    <lineage>
        <taxon>Eukaryota</taxon>
        <taxon>Amoebozoa</taxon>
        <taxon>Evosea</taxon>
        <taxon>Archamoebae</taxon>
        <taxon>Mastigamoebida</taxon>
        <taxon>Entamoebidae</taxon>
        <taxon>Entamoeba</taxon>
    </lineage>
</organism>
<evidence type="ECO:0000256" key="1">
    <source>
        <dbReference type="SAM" id="SignalP"/>
    </source>
</evidence>
<evidence type="ECO:0000313" key="2">
    <source>
        <dbReference type="EMBL" id="ELP87723.1"/>
    </source>
</evidence>
<dbReference type="VEuPathDB" id="AmoebaDB:EIN_410560"/>
<dbReference type="AlphaFoldDB" id="A0A0A1U106"/>
<dbReference type="Proteomes" id="UP000014680">
    <property type="component" value="Unassembled WGS sequence"/>
</dbReference>
<feature type="signal peptide" evidence="1">
    <location>
        <begin position="1"/>
        <end position="16"/>
    </location>
</feature>
<dbReference type="KEGG" id="eiv:EIN_410560"/>
<feature type="chain" id="PRO_5001990764" evidence="1">
    <location>
        <begin position="17"/>
        <end position="275"/>
    </location>
</feature>
<gene>
    <name evidence="2" type="ORF">EIN_410560</name>
</gene>
<dbReference type="OrthoDB" id="26087at2759"/>
<dbReference type="OMA" id="LMVRTID"/>
<name>A0A0A1U106_ENTIV</name>
<evidence type="ECO:0000313" key="3">
    <source>
        <dbReference type="Proteomes" id="UP000014680"/>
    </source>
</evidence>
<dbReference type="GeneID" id="14886758"/>
<keyword evidence="1" id="KW-0732">Signal</keyword>
<keyword evidence="3" id="KW-1185">Reference proteome</keyword>
<dbReference type="RefSeq" id="XP_004254494.1">
    <property type="nucleotide sequence ID" value="XM_004254446.1"/>
</dbReference>
<accession>A0A0A1U106</accession>
<reference evidence="2 3" key="1">
    <citation type="submission" date="2012-10" db="EMBL/GenBank/DDBJ databases">
        <authorList>
            <person name="Zafar N."/>
            <person name="Inman J."/>
            <person name="Hall N."/>
            <person name="Lorenzi H."/>
            <person name="Caler E."/>
        </authorList>
    </citation>
    <scope>NUCLEOTIDE SEQUENCE [LARGE SCALE GENOMIC DNA]</scope>
    <source>
        <strain evidence="2 3">IP1</strain>
    </source>
</reference>
<dbReference type="EMBL" id="KB206788">
    <property type="protein sequence ID" value="ELP87723.1"/>
    <property type="molecule type" value="Genomic_DNA"/>
</dbReference>
<proteinExistence type="predicted"/>